<protein>
    <submittedName>
        <fullName evidence="1">Uncharacterized protein</fullName>
    </submittedName>
</protein>
<gene>
    <name evidence="1" type="ORF">CRI94_10640</name>
</gene>
<reference evidence="1 2" key="1">
    <citation type="submission" date="2017-10" db="EMBL/GenBank/DDBJ databases">
        <title>Draft genome of Longibacter Salinarum.</title>
        <authorList>
            <person name="Goh K.M."/>
            <person name="Shamsir M.S."/>
            <person name="Lim S.W."/>
        </authorList>
    </citation>
    <scope>NUCLEOTIDE SEQUENCE [LARGE SCALE GENOMIC DNA]</scope>
    <source>
        <strain evidence="1 2">KCTC 52045</strain>
    </source>
</reference>
<comment type="caution">
    <text evidence="1">The sequence shown here is derived from an EMBL/GenBank/DDBJ whole genome shotgun (WGS) entry which is preliminary data.</text>
</comment>
<name>A0A2A8CWM7_9BACT</name>
<dbReference type="OrthoDB" id="1678364at2"/>
<accession>A0A2A8CWM7</accession>
<organism evidence="1 2">
    <name type="scientific">Longibacter salinarum</name>
    <dbReference type="NCBI Taxonomy" id="1850348"/>
    <lineage>
        <taxon>Bacteria</taxon>
        <taxon>Pseudomonadati</taxon>
        <taxon>Rhodothermota</taxon>
        <taxon>Rhodothermia</taxon>
        <taxon>Rhodothermales</taxon>
        <taxon>Salisaetaceae</taxon>
        <taxon>Longibacter</taxon>
    </lineage>
</organism>
<evidence type="ECO:0000313" key="1">
    <source>
        <dbReference type="EMBL" id="PEN13102.1"/>
    </source>
</evidence>
<keyword evidence="2" id="KW-1185">Reference proteome</keyword>
<dbReference type="RefSeq" id="WP_098075694.1">
    <property type="nucleotide sequence ID" value="NZ_PDEQ01000005.1"/>
</dbReference>
<evidence type="ECO:0000313" key="2">
    <source>
        <dbReference type="Proteomes" id="UP000220102"/>
    </source>
</evidence>
<dbReference type="AlphaFoldDB" id="A0A2A8CWM7"/>
<proteinExistence type="predicted"/>
<dbReference type="Proteomes" id="UP000220102">
    <property type="component" value="Unassembled WGS sequence"/>
</dbReference>
<dbReference type="EMBL" id="PDEQ01000005">
    <property type="protein sequence ID" value="PEN13102.1"/>
    <property type="molecule type" value="Genomic_DNA"/>
</dbReference>
<sequence>MLKGKGTISFVDQKGGFFAIHADSGAQYNPGGLHEKFHKEGLRVRFAVTPKEGSMVEEQWGTPVEVHEIEMLDEESTPDMRQ</sequence>